<accession>A0ABD3VMX4</accession>
<evidence type="ECO:0000313" key="3">
    <source>
        <dbReference type="Proteomes" id="UP001634394"/>
    </source>
</evidence>
<reference evidence="2 3" key="1">
    <citation type="submission" date="2024-11" db="EMBL/GenBank/DDBJ databases">
        <title>Chromosome-level genome assembly of the freshwater bivalve Anodonta woodiana.</title>
        <authorList>
            <person name="Chen X."/>
        </authorList>
    </citation>
    <scope>NUCLEOTIDE SEQUENCE [LARGE SCALE GENOMIC DNA]</scope>
    <source>
        <strain evidence="2">MN2024</strain>
        <tissue evidence="2">Gills</tissue>
    </source>
</reference>
<organism evidence="2 3">
    <name type="scientific">Sinanodonta woodiana</name>
    <name type="common">Chinese pond mussel</name>
    <name type="synonym">Anodonta woodiana</name>
    <dbReference type="NCBI Taxonomy" id="1069815"/>
    <lineage>
        <taxon>Eukaryota</taxon>
        <taxon>Metazoa</taxon>
        <taxon>Spiralia</taxon>
        <taxon>Lophotrochozoa</taxon>
        <taxon>Mollusca</taxon>
        <taxon>Bivalvia</taxon>
        <taxon>Autobranchia</taxon>
        <taxon>Heteroconchia</taxon>
        <taxon>Palaeoheterodonta</taxon>
        <taxon>Unionida</taxon>
        <taxon>Unionoidea</taxon>
        <taxon>Unionidae</taxon>
        <taxon>Unioninae</taxon>
        <taxon>Sinanodonta</taxon>
    </lineage>
</organism>
<protein>
    <submittedName>
        <fullName evidence="2">Uncharacterized protein</fullName>
    </submittedName>
</protein>
<feature type="compositionally biased region" description="Polar residues" evidence="1">
    <location>
        <begin position="19"/>
        <end position="28"/>
    </location>
</feature>
<gene>
    <name evidence="2" type="ORF">ACJMK2_004732</name>
</gene>
<comment type="caution">
    <text evidence="2">The sequence shown here is derived from an EMBL/GenBank/DDBJ whole genome shotgun (WGS) entry which is preliminary data.</text>
</comment>
<evidence type="ECO:0000313" key="2">
    <source>
        <dbReference type="EMBL" id="KAL3862949.1"/>
    </source>
</evidence>
<feature type="region of interest" description="Disordered" evidence="1">
    <location>
        <begin position="1"/>
        <end position="28"/>
    </location>
</feature>
<keyword evidence="3" id="KW-1185">Reference proteome</keyword>
<dbReference type="AlphaFoldDB" id="A0ABD3VMX4"/>
<name>A0ABD3VMX4_SINWO</name>
<dbReference type="EMBL" id="JBJQND010000010">
    <property type="protein sequence ID" value="KAL3862949.1"/>
    <property type="molecule type" value="Genomic_DNA"/>
</dbReference>
<feature type="region of interest" description="Disordered" evidence="1">
    <location>
        <begin position="82"/>
        <end position="113"/>
    </location>
</feature>
<sequence>MGRKNPIKKEKSSPKAKRTLSNAVDQSQSFHLNLSTQSSETLQKSQVTSILSRDESRTTPPVTIKVTSPLTDNNQKVTASVSITTTRESSVPNRPSSPTIIKKTQSKSPTESSIPTHDVIEMVQWLLETKVPKEHTITSTQTSSLGTLNKRIDCYAEPLTTLAAQRNPLVQDWLDKYMVCPPSTITEPNIVQATITNDNNIRNNTAVCPICLIPVSKISEHLKRKCMSDSKRYTNEQRKEKMEEVYKKQY</sequence>
<proteinExistence type="predicted"/>
<dbReference type="Proteomes" id="UP001634394">
    <property type="component" value="Unassembled WGS sequence"/>
</dbReference>
<evidence type="ECO:0000256" key="1">
    <source>
        <dbReference type="SAM" id="MobiDB-lite"/>
    </source>
</evidence>